<evidence type="ECO:0008006" key="2">
    <source>
        <dbReference type="Google" id="ProtNLM"/>
    </source>
</evidence>
<proteinExistence type="predicted"/>
<name>X1AZT0_9ZZZZ</name>
<dbReference type="AlphaFoldDB" id="X1AZT0"/>
<dbReference type="InterPro" id="IPR043472">
    <property type="entry name" value="Macro_dom-like"/>
</dbReference>
<comment type="caution">
    <text evidence="1">The sequence shown here is derived from an EMBL/GenBank/DDBJ whole genome shotgun (WGS) entry which is preliminary data.</text>
</comment>
<organism evidence="1">
    <name type="scientific">marine sediment metagenome</name>
    <dbReference type="NCBI Taxonomy" id="412755"/>
    <lineage>
        <taxon>unclassified sequences</taxon>
        <taxon>metagenomes</taxon>
        <taxon>ecological metagenomes</taxon>
    </lineage>
</organism>
<dbReference type="SUPFAM" id="SSF52949">
    <property type="entry name" value="Macro domain-like"/>
    <property type="match status" value="1"/>
</dbReference>
<accession>X1AZT0</accession>
<protein>
    <recommendedName>
        <fullName evidence="2">Macro domain-containing protein</fullName>
    </recommendedName>
</protein>
<evidence type="ECO:0000313" key="1">
    <source>
        <dbReference type="EMBL" id="GAG77588.1"/>
    </source>
</evidence>
<gene>
    <name evidence="1" type="ORF">S01H4_21089</name>
</gene>
<dbReference type="Gene3D" id="3.40.220.10">
    <property type="entry name" value="Leucine Aminopeptidase, subunit E, domain 1"/>
    <property type="match status" value="1"/>
</dbReference>
<dbReference type="EMBL" id="BART01009530">
    <property type="protein sequence ID" value="GAG77588.1"/>
    <property type="molecule type" value="Genomic_DNA"/>
</dbReference>
<sequence>MFTFKLNKMEILFCDIYKKFTDSCKHMIENNTELQKIWKFSIYFGDIRDLKEKHAAYISPANSFGSMGGGIDEIYSRDMFPFINKTVMNKISKLDTRVKLKRSFDNLHKNISSFEEHL</sequence>
<reference evidence="1" key="1">
    <citation type="journal article" date="2014" name="Front. Microbiol.">
        <title>High frequency of phylogenetically diverse reductive dehalogenase-homologous genes in deep subseafloor sedimentary metagenomes.</title>
        <authorList>
            <person name="Kawai M."/>
            <person name="Futagami T."/>
            <person name="Toyoda A."/>
            <person name="Takaki Y."/>
            <person name="Nishi S."/>
            <person name="Hori S."/>
            <person name="Arai W."/>
            <person name="Tsubouchi T."/>
            <person name="Morono Y."/>
            <person name="Uchiyama I."/>
            <person name="Ito T."/>
            <person name="Fujiyama A."/>
            <person name="Inagaki F."/>
            <person name="Takami H."/>
        </authorList>
    </citation>
    <scope>NUCLEOTIDE SEQUENCE</scope>
    <source>
        <strain evidence="1">Expedition CK06-06</strain>
    </source>
</reference>